<name>A0A381RPL3_9ZZZZ</name>
<dbReference type="Gene3D" id="2.30.40.10">
    <property type="entry name" value="Urease, subunit C, domain 1"/>
    <property type="match status" value="1"/>
</dbReference>
<dbReference type="InterPro" id="IPR050378">
    <property type="entry name" value="Metallo-dep_Hydrolases_sf"/>
</dbReference>
<dbReference type="PANTHER" id="PTHR11647">
    <property type="entry name" value="HYDRANTOINASE/DIHYDROPYRIMIDINASE FAMILY MEMBER"/>
    <property type="match status" value="1"/>
</dbReference>
<dbReference type="PANTHER" id="PTHR11647:SF1">
    <property type="entry name" value="COLLAPSIN RESPONSE MEDIATOR PROTEIN"/>
    <property type="match status" value="1"/>
</dbReference>
<dbReference type="SUPFAM" id="SSF51338">
    <property type="entry name" value="Composite domain of metallo-dependent hydrolases"/>
    <property type="match status" value="1"/>
</dbReference>
<dbReference type="EMBL" id="UINC01002009">
    <property type="protein sequence ID" value="SUZ91837.1"/>
    <property type="molecule type" value="Genomic_DNA"/>
</dbReference>
<dbReference type="InterPro" id="IPR013108">
    <property type="entry name" value="Amidohydro_3"/>
</dbReference>
<dbReference type="GO" id="GO:0016812">
    <property type="term" value="F:hydrolase activity, acting on carbon-nitrogen (but not peptide) bonds, in cyclic amides"/>
    <property type="evidence" value="ECO:0007669"/>
    <property type="project" value="TreeGrafter"/>
</dbReference>
<dbReference type="GO" id="GO:0005829">
    <property type="term" value="C:cytosol"/>
    <property type="evidence" value="ECO:0007669"/>
    <property type="project" value="TreeGrafter"/>
</dbReference>
<dbReference type="Gene3D" id="3.20.20.140">
    <property type="entry name" value="Metal-dependent hydrolases"/>
    <property type="match status" value="2"/>
</dbReference>
<protein>
    <recommendedName>
        <fullName evidence="1">Amidohydrolase 3 domain-containing protein</fullName>
    </recommendedName>
</protein>
<feature type="domain" description="Amidohydrolase 3" evidence="1">
    <location>
        <begin position="44"/>
        <end position="547"/>
    </location>
</feature>
<dbReference type="SUPFAM" id="SSF51556">
    <property type="entry name" value="Metallo-dependent hydrolases"/>
    <property type="match status" value="1"/>
</dbReference>
<accession>A0A381RPL3</accession>
<sequence>MFDLVITGGTVIDGTGTPGVRADVGVADGRIAAVGDLAGAEAVETVDATDKVVCPGFVDPHTHYDAQIFWDPWATPSSLHGVTSLVMGNCGFSLAPIGDESDAAYIGAMMVKVEGMSPAALEIGVDWDWRSTADYLDRLDGNIGVNVAAMVGHCALRRTVMKDDAVGREATDAEVAEMQHLLHLGLEAGGLGFSTSRSFTHTDGDGAPIPSRVAAADEVVALSSVVADHPGTTLEWVADGCMNGFREDEIDLMARMSLAGRRPLNWNVLTVDSARPEDYRNQLAACEQVAERGGKAMALTMPILVGMNMHFHTFCALYLLPDWGGVMDLPHDEKVARLADPETRRHLEDRAASPDAGVFSRLTGWGRYRIGDTYSAANEGLKGRLVSDIARERGVRDFYALLDIVVADDLRTVLWPGPTDDDPASWLMRQAVWDHDHVMIGGSDAGAHLDRMAGASYTTEWLADCLRGQRLASLESAIAHMTDVPARFFGLRERGRIEEGWHADLVVLDPAIVGADELLLEHDLPGDSPRLMSAPIGVERVYVNGTLTVVDGANTEALAGTVLRSGTHTETVPIPADA</sequence>
<dbReference type="Pfam" id="PF07969">
    <property type="entry name" value="Amidohydro_3"/>
    <property type="match status" value="1"/>
</dbReference>
<dbReference type="AlphaFoldDB" id="A0A381RPL3"/>
<dbReference type="InterPro" id="IPR011059">
    <property type="entry name" value="Metal-dep_hydrolase_composite"/>
</dbReference>
<proteinExistence type="predicted"/>
<organism evidence="2">
    <name type="scientific">marine metagenome</name>
    <dbReference type="NCBI Taxonomy" id="408172"/>
    <lineage>
        <taxon>unclassified sequences</taxon>
        <taxon>metagenomes</taxon>
        <taxon>ecological metagenomes</taxon>
    </lineage>
</organism>
<dbReference type="InterPro" id="IPR032466">
    <property type="entry name" value="Metal_Hydrolase"/>
</dbReference>
<gene>
    <name evidence="2" type="ORF">METZ01_LOCUS44691</name>
</gene>
<reference evidence="2" key="1">
    <citation type="submission" date="2018-05" db="EMBL/GenBank/DDBJ databases">
        <authorList>
            <person name="Lanie J.A."/>
            <person name="Ng W.-L."/>
            <person name="Kazmierczak K.M."/>
            <person name="Andrzejewski T.M."/>
            <person name="Davidsen T.M."/>
            <person name="Wayne K.J."/>
            <person name="Tettelin H."/>
            <person name="Glass J.I."/>
            <person name="Rusch D."/>
            <person name="Podicherti R."/>
            <person name="Tsui H.-C.T."/>
            <person name="Winkler M.E."/>
        </authorList>
    </citation>
    <scope>NUCLEOTIDE SEQUENCE</scope>
</reference>
<evidence type="ECO:0000259" key="1">
    <source>
        <dbReference type="Pfam" id="PF07969"/>
    </source>
</evidence>
<evidence type="ECO:0000313" key="2">
    <source>
        <dbReference type="EMBL" id="SUZ91837.1"/>
    </source>
</evidence>